<dbReference type="SUPFAM" id="SSF51735">
    <property type="entry name" value="NAD(P)-binding Rossmann-fold domains"/>
    <property type="match status" value="1"/>
</dbReference>
<accession>A0A5C8PRE1</accession>
<sequence length="281" mass="29917">MKDLAGKTAFVTGAASGIGLGIATALAQAGVKVMLCDIEEAALAAAVEGLKRTNADVALVRADVSLKAELQAAVEQTRARYGAVHILINNAGVGGGGSYGMWNDAGWSWTLGVNLMAVVWGVEIFAPMIESQGGGHIVSTASIAGLISGGSTPYNVSKYGVVALSEGLRHELGPRGIGVSVLCPGFIRTNIMSSQRNLPERFAGATRPPPLDGARLERMKQMVERVSGGIDPLYVGELVREGIENDWPYIFTDCEFEPMIEARFGEIKRGFDRIRDRKARR</sequence>
<dbReference type="PRINTS" id="PR00081">
    <property type="entry name" value="GDHRDH"/>
</dbReference>
<dbReference type="FunFam" id="3.40.50.720:FF:000084">
    <property type="entry name" value="Short-chain dehydrogenase reductase"/>
    <property type="match status" value="1"/>
</dbReference>
<dbReference type="CDD" id="cd05233">
    <property type="entry name" value="SDR_c"/>
    <property type="match status" value="1"/>
</dbReference>
<evidence type="ECO:0000256" key="1">
    <source>
        <dbReference type="ARBA" id="ARBA00006484"/>
    </source>
</evidence>
<dbReference type="GO" id="GO:0016616">
    <property type="term" value="F:oxidoreductase activity, acting on the CH-OH group of donors, NAD or NADP as acceptor"/>
    <property type="evidence" value="ECO:0007669"/>
    <property type="project" value="TreeGrafter"/>
</dbReference>
<dbReference type="InterPro" id="IPR002347">
    <property type="entry name" value="SDR_fam"/>
</dbReference>
<dbReference type="Gene3D" id="3.40.50.720">
    <property type="entry name" value="NAD(P)-binding Rossmann-like Domain"/>
    <property type="match status" value="1"/>
</dbReference>
<dbReference type="InterPro" id="IPR036291">
    <property type="entry name" value="NAD(P)-bd_dom_sf"/>
</dbReference>
<dbReference type="Pfam" id="PF00106">
    <property type="entry name" value="adh_short"/>
    <property type="match status" value="1"/>
</dbReference>
<dbReference type="RefSeq" id="WP_147846259.1">
    <property type="nucleotide sequence ID" value="NZ_VDUZ01000006.1"/>
</dbReference>
<dbReference type="PANTHER" id="PTHR42760:SF133">
    <property type="entry name" value="3-OXOACYL-[ACYL-CARRIER-PROTEIN] REDUCTASE"/>
    <property type="match status" value="1"/>
</dbReference>
<dbReference type="PRINTS" id="PR00080">
    <property type="entry name" value="SDRFAMILY"/>
</dbReference>
<evidence type="ECO:0000256" key="2">
    <source>
        <dbReference type="ARBA" id="ARBA00023002"/>
    </source>
</evidence>
<dbReference type="Proteomes" id="UP000321638">
    <property type="component" value="Unassembled WGS sequence"/>
</dbReference>
<comment type="caution">
    <text evidence="4">The sequence shown here is derived from an EMBL/GenBank/DDBJ whole genome shotgun (WGS) entry which is preliminary data.</text>
</comment>
<keyword evidence="2" id="KW-0560">Oxidoreductase</keyword>
<dbReference type="AlphaFoldDB" id="A0A5C8PRE1"/>
<name>A0A5C8PRE1_9HYPH</name>
<dbReference type="InterPro" id="IPR020904">
    <property type="entry name" value="Sc_DH/Rdtase_CS"/>
</dbReference>
<dbReference type="OrthoDB" id="4690547at2"/>
<comment type="similarity">
    <text evidence="1 3">Belongs to the short-chain dehydrogenases/reductases (SDR) family.</text>
</comment>
<evidence type="ECO:0000313" key="5">
    <source>
        <dbReference type="Proteomes" id="UP000321638"/>
    </source>
</evidence>
<evidence type="ECO:0000256" key="3">
    <source>
        <dbReference type="RuleBase" id="RU000363"/>
    </source>
</evidence>
<reference evidence="4 5" key="1">
    <citation type="submission" date="2019-06" db="EMBL/GenBank/DDBJ databases">
        <title>New taxonomy in bacterial strain CC-CFT640, isolated from vineyard.</title>
        <authorList>
            <person name="Lin S.-Y."/>
            <person name="Tsai C.-F."/>
            <person name="Young C.-C."/>
        </authorList>
    </citation>
    <scope>NUCLEOTIDE SEQUENCE [LARGE SCALE GENOMIC DNA]</scope>
    <source>
        <strain evidence="4 5">CC-CFT640</strain>
    </source>
</reference>
<keyword evidence="5" id="KW-1185">Reference proteome</keyword>
<dbReference type="PANTHER" id="PTHR42760">
    <property type="entry name" value="SHORT-CHAIN DEHYDROGENASES/REDUCTASES FAMILY MEMBER"/>
    <property type="match status" value="1"/>
</dbReference>
<gene>
    <name evidence="4" type="ORF">FHP25_07280</name>
</gene>
<dbReference type="EMBL" id="VDUZ01000006">
    <property type="protein sequence ID" value="TXL78788.1"/>
    <property type="molecule type" value="Genomic_DNA"/>
</dbReference>
<evidence type="ECO:0000313" key="4">
    <source>
        <dbReference type="EMBL" id="TXL78788.1"/>
    </source>
</evidence>
<protein>
    <submittedName>
        <fullName evidence="4">SDR family NAD(P)-dependent oxidoreductase</fullName>
    </submittedName>
</protein>
<proteinExistence type="inferred from homology"/>
<dbReference type="PROSITE" id="PS00061">
    <property type="entry name" value="ADH_SHORT"/>
    <property type="match status" value="1"/>
</dbReference>
<organism evidence="4 5">
    <name type="scientific">Vineibacter terrae</name>
    <dbReference type="NCBI Taxonomy" id="2586908"/>
    <lineage>
        <taxon>Bacteria</taxon>
        <taxon>Pseudomonadati</taxon>
        <taxon>Pseudomonadota</taxon>
        <taxon>Alphaproteobacteria</taxon>
        <taxon>Hyphomicrobiales</taxon>
        <taxon>Vineibacter</taxon>
    </lineage>
</organism>